<dbReference type="AlphaFoldDB" id="A0AAV3QL68"/>
<sequence length="107" mass="11917">MLERRKVLIKGVRWRVGDGKSIDIWKDSWYHETPISMFAVTERMGHGLLLSLLEETNGIKRRWPGCMNVEQLQGLVVSTIGTTGAEGQGGGARTDQWSAMATLEVSE</sequence>
<dbReference type="EMBL" id="BAABME010022015">
    <property type="protein sequence ID" value="GAA0164789.1"/>
    <property type="molecule type" value="Genomic_DNA"/>
</dbReference>
<keyword evidence="2" id="KW-1185">Reference proteome</keyword>
<comment type="caution">
    <text evidence="1">The sequence shown here is derived from an EMBL/GenBank/DDBJ whole genome shotgun (WGS) entry which is preliminary data.</text>
</comment>
<reference evidence="1 2" key="1">
    <citation type="submission" date="2024-01" db="EMBL/GenBank/DDBJ databases">
        <title>The complete chloroplast genome sequence of Lithospermum erythrorhizon: insights into the phylogenetic relationship among Boraginaceae species and the maternal lineages of purple gromwells.</title>
        <authorList>
            <person name="Okada T."/>
            <person name="Watanabe K."/>
        </authorList>
    </citation>
    <scope>NUCLEOTIDE SEQUENCE [LARGE SCALE GENOMIC DNA]</scope>
</reference>
<organism evidence="1 2">
    <name type="scientific">Lithospermum erythrorhizon</name>
    <name type="common">Purple gromwell</name>
    <name type="synonym">Lithospermum officinale var. erythrorhizon</name>
    <dbReference type="NCBI Taxonomy" id="34254"/>
    <lineage>
        <taxon>Eukaryota</taxon>
        <taxon>Viridiplantae</taxon>
        <taxon>Streptophyta</taxon>
        <taxon>Embryophyta</taxon>
        <taxon>Tracheophyta</taxon>
        <taxon>Spermatophyta</taxon>
        <taxon>Magnoliopsida</taxon>
        <taxon>eudicotyledons</taxon>
        <taxon>Gunneridae</taxon>
        <taxon>Pentapetalae</taxon>
        <taxon>asterids</taxon>
        <taxon>lamiids</taxon>
        <taxon>Boraginales</taxon>
        <taxon>Boraginaceae</taxon>
        <taxon>Boraginoideae</taxon>
        <taxon>Lithospermeae</taxon>
        <taxon>Lithospermum</taxon>
    </lineage>
</organism>
<protein>
    <submittedName>
        <fullName evidence="1">Uncharacterized protein</fullName>
    </submittedName>
</protein>
<dbReference type="Proteomes" id="UP001454036">
    <property type="component" value="Unassembled WGS sequence"/>
</dbReference>
<accession>A0AAV3QL68</accession>
<gene>
    <name evidence="1" type="ORF">LIER_39855</name>
</gene>
<evidence type="ECO:0000313" key="2">
    <source>
        <dbReference type="Proteomes" id="UP001454036"/>
    </source>
</evidence>
<evidence type="ECO:0000313" key="1">
    <source>
        <dbReference type="EMBL" id="GAA0164789.1"/>
    </source>
</evidence>
<name>A0AAV3QL68_LITER</name>
<proteinExistence type="predicted"/>